<dbReference type="EMBL" id="GG662699">
    <property type="protein sequence ID" value="EAR95988.2"/>
    <property type="molecule type" value="Genomic_DNA"/>
</dbReference>
<protein>
    <submittedName>
        <fullName evidence="2">Uncharacterized protein</fullName>
    </submittedName>
</protein>
<gene>
    <name evidence="2" type="ORF">TTHERM_00125540</name>
</gene>
<name>I7M7U0_TETTS</name>
<feature type="region of interest" description="Disordered" evidence="1">
    <location>
        <begin position="1"/>
        <end position="20"/>
    </location>
</feature>
<proteinExistence type="predicted"/>
<dbReference type="RefSeq" id="XP_001016233.2">
    <property type="nucleotide sequence ID" value="XM_001016233.2"/>
</dbReference>
<sequence>MNYQGLQSLVEGNQEPENHPNKFEFDAYSTNVSAFGESMIQIDEINYHQRIIQEAEEDLNIERRKDVNQDNEKQKIEVQVYKVEQQKSFSEFGNQKHEKVDKSVHKGYSMSHFDDKLLQQPVRNKDHCIKLNKQRLEQKKQLWLNSKKYLFIESTKDLETSIWKKKVFNCILIDYQNFIDNPDQRADLKHFLEKETIKHRSINECHLAFFYKKNQKDYLIQQLNILKNLKWLSSITINLIGKQQEVGIKEKELYKVYFNKLSFKESRQNDCDEIDEEIVSHIIQLIQSNFYALKEIYISLPDIEAKALDSLTYFMNKEGFKNRKICHFEFQSSRNIDNFIDKLSNIPSSLKKLSLQFHQLENQQQQKLCNQLQYIDITNFRLSIGGKIEVPINEFFTVCYSKLNTYKLTFTNPISAQQFSLLQENFGSLPKQLNKFHLDLQVQDDNELILDPICFSHIPKTIQNIGISIHNNLNNIQTQNFGAIMTQLPIQTQSLKIEFNDCDTDIFDQCFSIEYVDLDKFELSIQQNLFPEEFTSFLKKIPSSTYQMKLKLRDYHIYDCENKNEYLLVLSQIPQKLNYIILDLGLLNEQNANILKQNIKFIKADLIIILAKYANKEAKSILCSISKSHSTEIKIHFY</sequence>
<evidence type="ECO:0000313" key="3">
    <source>
        <dbReference type="Proteomes" id="UP000009168"/>
    </source>
</evidence>
<dbReference type="InParanoid" id="I7M7U0"/>
<keyword evidence="3" id="KW-1185">Reference proteome</keyword>
<organism evidence="2 3">
    <name type="scientific">Tetrahymena thermophila (strain SB210)</name>
    <dbReference type="NCBI Taxonomy" id="312017"/>
    <lineage>
        <taxon>Eukaryota</taxon>
        <taxon>Sar</taxon>
        <taxon>Alveolata</taxon>
        <taxon>Ciliophora</taxon>
        <taxon>Intramacronucleata</taxon>
        <taxon>Oligohymenophorea</taxon>
        <taxon>Hymenostomatida</taxon>
        <taxon>Tetrahymenina</taxon>
        <taxon>Tetrahymenidae</taxon>
        <taxon>Tetrahymena</taxon>
    </lineage>
</organism>
<dbReference type="KEGG" id="tet:TTHERM_00125540"/>
<dbReference type="Proteomes" id="UP000009168">
    <property type="component" value="Unassembled WGS sequence"/>
</dbReference>
<reference evidence="3" key="1">
    <citation type="journal article" date="2006" name="PLoS Biol.">
        <title>Macronuclear genome sequence of the ciliate Tetrahymena thermophila, a model eukaryote.</title>
        <authorList>
            <person name="Eisen J.A."/>
            <person name="Coyne R.S."/>
            <person name="Wu M."/>
            <person name="Wu D."/>
            <person name="Thiagarajan M."/>
            <person name="Wortman J.R."/>
            <person name="Badger J.H."/>
            <person name="Ren Q."/>
            <person name="Amedeo P."/>
            <person name="Jones K.M."/>
            <person name="Tallon L.J."/>
            <person name="Delcher A.L."/>
            <person name="Salzberg S.L."/>
            <person name="Silva J.C."/>
            <person name="Haas B.J."/>
            <person name="Majoros W.H."/>
            <person name="Farzad M."/>
            <person name="Carlton J.M."/>
            <person name="Smith R.K. Jr."/>
            <person name="Garg J."/>
            <person name="Pearlman R.E."/>
            <person name="Karrer K.M."/>
            <person name="Sun L."/>
            <person name="Manning G."/>
            <person name="Elde N.C."/>
            <person name="Turkewitz A.P."/>
            <person name="Asai D.J."/>
            <person name="Wilkes D.E."/>
            <person name="Wang Y."/>
            <person name="Cai H."/>
            <person name="Collins K."/>
            <person name="Stewart B.A."/>
            <person name="Lee S.R."/>
            <person name="Wilamowska K."/>
            <person name="Weinberg Z."/>
            <person name="Ruzzo W.L."/>
            <person name="Wloga D."/>
            <person name="Gaertig J."/>
            <person name="Frankel J."/>
            <person name="Tsao C.-C."/>
            <person name="Gorovsky M.A."/>
            <person name="Keeling P.J."/>
            <person name="Waller R.F."/>
            <person name="Patron N.J."/>
            <person name="Cherry J.M."/>
            <person name="Stover N.A."/>
            <person name="Krieger C.J."/>
            <person name="del Toro C."/>
            <person name="Ryder H.F."/>
            <person name="Williamson S.C."/>
            <person name="Barbeau R.A."/>
            <person name="Hamilton E.P."/>
            <person name="Orias E."/>
        </authorList>
    </citation>
    <scope>NUCLEOTIDE SEQUENCE [LARGE SCALE GENOMIC DNA]</scope>
    <source>
        <strain evidence="3">SB210</strain>
    </source>
</reference>
<dbReference type="GeneID" id="7838278"/>
<evidence type="ECO:0000256" key="1">
    <source>
        <dbReference type="SAM" id="MobiDB-lite"/>
    </source>
</evidence>
<feature type="compositionally biased region" description="Polar residues" evidence="1">
    <location>
        <begin position="1"/>
        <end position="11"/>
    </location>
</feature>
<dbReference type="AlphaFoldDB" id="I7M7U0"/>
<evidence type="ECO:0000313" key="2">
    <source>
        <dbReference type="EMBL" id="EAR95988.2"/>
    </source>
</evidence>
<accession>I7M7U0</accession>